<protein>
    <recommendedName>
        <fullName evidence="9">Peptidase S8/S53 domain-containing protein</fullName>
    </recommendedName>
</protein>
<evidence type="ECO:0000256" key="4">
    <source>
        <dbReference type="PROSITE-ProRule" id="PRU01240"/>
    </source>
</evidence>
<dbReference type="InterPro" id="IPR056002">
    <property type="entry name" value="DUF7580"/>
</dbReference>
<evidence type="ECO:0008006" key="9">
    <source>
        <dbReference type="Google" id="ProtNLM"/>
    </source>
</evidence>
<keyword evidence="1 4" id="KW-0645">Protease</keyword>
<dbReference type="PANTHER" id="PTHR35186">
    <property type="entry name" value="ANK_REP_REGION DOMAIN-CONTAINING PROTEIN"/>
    <property type="match status" value="1"/>
</dbReference>
<dbReference type="GO" id="GO:0006508">
    <property type="term" value="P:proteolysis"/>
    <property type="evidence" value="ECO:0007669"/>
    <property type="project" value="UniProtKB-KW"/>
</dbReference>
<comment type="similarity">
    <text evidence="4">Belongs to the peptidase S8 family.</text>
</comment>
<dbReference type="Pfam" id="PF00082">
    <property type="entry name" value="Peptidase_S8"/>
    <property type="match status" value="1"/>
</dbReference>
<dbReference type="OrthoDB" id="206201at2759"/>
<proteinExistence type="inferred from homology"/>
<keyword evidence="2 4" id="KW-0378">Hydrolase</keyword>
<feature type="domain" description="Peptidase S8/S53" evidence="5">
    <location>
        <begin position="679"/>
        <end position="896"/>
    </location>
</feature>
<name>A0A9N9PUC6_9HELO</name>
<keyword evidence="8" id="KW-1185">Reference proteome</keyword>
<evidence type="ECO:0000259" key="6">
    <source>
        <dbReference type="Pfam" id="PF24476"/>
    </source>
</evidence>
<dbReference type="PANTHER" id="PTHR35186:SF4">
    <property type="entry name" value="PRION-INHIBITION AND PROPAGATION HELO DOMAIN-CONTAINING PROTEIN"/>
    <property type="match status" value="1"/>
</dbReference>
<dbReference type="PROSITE" id="PS51892">
    <property type="entry name" value="SUBTILASE"/>
    <property type="match status" value="1"/>
</dbReference>
<keyword evidence="3 4" id="KW-0720">Serine protease</keyword>
<dbReference type="GO" id="GO:0004252">
    <property type="term" value="F:serine-type endopeptidase activity"/>
    <property type="evidence" value="ECO:0007669"/>
    <property type="project" value="UniProtKB-UniRule"/>
</dbReference>
<dbReference type="CDD" id="cd00306">
    <property type="entry name" value="Peptidases_S8_S53"/>
    <property type="match status" value="1"/>
</dbReference>
<dbReference type="InterPro" id="IPR036852">
    <property type="entry name" value="Peptidase_S8/S53_dom_sf"/>
</dbReference>
<evidence type="ECO:0000259" key="5">
    <source>
        <dbReference type="Pfam" id="PF00082"/>
    </source>
</evidence>
<dbReference type="Proteomes" id="UP000696280">
    <property type="component" value="Unassembled WGS sequence"/>
</dbReference>
<dbReference type="InterPro" id="IPR000209">
    <property type="entry name" value="Peptidase_S8/S53_dom"/>
</dbReference>
<feature type="domain" description="DUF7580" evidence="6">
    <location>
        <begin position="218"/>
        <end position="577"/>
    </location>
</feature>
<sequence>MWHKFFSERPLGGLFGPVTSPTVGSLEGHLPCEKALFAATPLFAYKAKQTNNGSLAELSAQQNPYAISLQTFLVSFDFEASMLRETLSLAGTKMAMTNQAYPREYTERLIDILEVFEHLIQPGILENTAQTAYLKLGTQTFPKLHALYLREELSKADLFPKIQHLIKLPVDLKESAELLGIITGINRILQGLLDGTDTSLVPLPSHTAIRFPLAGPSVRARLEGFHEILDRTWKTSRCPSPSHKVRLRLSTSGNEYPSASGGEEILSSQTIDVLFSTHDSPCNWTQSRVQVHHQEIEALSKASKVHFAKEPIKAGKSAQCQKPQPINNICKVLDDPKIRKACLSLHAGKFLSDDSGNEKEWFLGILPTNRTPENPLFSETKPTISMPELIRVNKALFNFTRKERRALAVILAHSMLHICETPWLKNELTKEKLGFLVKSETKAHLTGLYLSVDFCGESSTRSGEDEDNWYLRHPCPGLLGLGVILIELEFGEIENYWEDTDLVEGMRWEGTNWLAAQRCLKKERLWEDHPLDPRFKRAIEACIHGDFLYDLDNTTGSNPAFQRAIYNNVVRLLEEELIIIDETTATRLLSNTTSDISFNLPSTMRCQTTSRARSPQVNIPIISQQPTLNGSMQTGNGPNHGVTDFELKGSDSSKVSWAVEFFEKMKKINNLLANREENRAVKVAILDTGVYDGFRQKSNIVSYYDFVDSDFIEGHSASKDNTGHGTDMVHLLQMTAPHAKIYVARVFDGDDSDQNTVRNAIEKSTVEWKVDIISMSFGFITTDLHLEKTIKETKDTLMFAASTNFGATEHRPIRFPARYLDKVFSVNAADGRGVPSGSNPPKDRNHNIRNFSFLGEAVGLVNYQAPGKTCQAKSRYANGSSVATPIASGIAAVVLGFSRQDGCFEGVRNADKLKSLTVMKYVFDGMSKGGPKNQFRFVAPWQMLSSEFEKYNDKMADICGRISEAIEKRHD</sequence>
<feature type="active site" description="Charge relay system" evidence="4">
    <location>
        <position position="881"/>
    </location>
</feature>
<evidence type="ECO:0000313" key="7">
    <source>
        <dbReference type="EMBL" id="CAG8960111.1"/>
    </source>
</evidence>
<gene>
    <name evidence="7" type="ORF">HYFRA_00010590</name>
</gene>
<organism evidence="7 8">
    <name type="scientific">Hymenoscyphus fraxineus</name>
    <dbReference type="NCBI Taxonomy" id="746836"/>
    <lineage>
        <taxon>Eukaryota</taxon>
        <taxon>Fungi</taxon>
        <taxon>Dikarya</taxon>
        <taxon>Ascomycota</taxon>
        <taxon>Pezizomycotina</taxon>
        <taxon>Leotiomycetes</taxon>
        <taxon>Helotiales</taxon>
        <taxon>Helotiaceae</taxon>
        <taxon>Hymenoscyphus</taxon>
    </lineage>
</organism>
<feature type="active site" description="Charge relay system" evidence="4">
    <location>
        <position position="724"/>
    </location>
</feature>
<dbReference type="PRINTS" id="PR00723">
    <property type="entry name" value="SUBTILISIN"/>
</dbReference>
<dbReference type="SUPFAM" id="SSF52743">
    <property type="entry name" value="Subtilisin-like"/>
    <property type="match status" value="1"/>
</dbReference>
<evidence type="ECO:0000256" key="1">
    <source>
        <dbReference type="ARBA" id="ARBA00022670"/>
    </source>
</evidence>
<evidence type="ECO:0000313" key="8">
    <source>
        <dbReference type="Proteomes" id="UP000696280"/>
    </source>
</evidence>
<feature type="active site" description="Charge relay system" evidence="4">
    <location>
        <position position="687"/>
    </location>
</feature>
<dbReference type="Gene3D" id="3.40.50.200">
    <property type="entry name" value="Peptidase S8/S53 domain"/>
    <property type="match status" value="1"/>
</dbReference>
<comment type="caution">
    <text evidence="7">The sequence shown here is derived from an EMBL/GenBank/DDBJ whole genome shotgun (WGS) entry which is preliminary data.</text>
</comment>
<reference evidence="7" key="1">
    <citation type="submission" date="2021-07" db="EMBL/GenBank/DDBJ databases">
        <authorList>
            <person name="Durling M."/>
        </authorList>
    </citation>
    <scope>NUCLEOTIDE SEQUENCE</scope>
</reference>
<dbReference type="InterPro" id="IPR015500">
    <property type="entry name" value="Peptidase_S8_subtilisin-rel"/>
</dbReference>
<dbReference type="AlphaFoldDB" id="A0A9N9PUC6"/>
<dbReference type="EMBL" id="CAJVRL010000096">
    <property type="protein sequence ID" value="CAG8960111.1"/>
    <property type="molecule type" value="Genomic_DNA"/>
</dbReference>
<evidence type="ECO:0000256" key="2">
    <source>
        <dbReference type="ARBA" id="ARBA00022801"/>
    </source>
</evidence>
<dbReference type="Pfam" id="PF24476">
    <property type="entry name" value="DUF7580"/>
    <property type="match status" value="1"/>
</dbReference>
<accession>A0A9N9PUC6</accession>
<evidence type="ECO:0000256" key="3">
    <source>
        <dbReference type="ARBA" id="ARBA00022825"/>
    </source>
</evidence>